<dbReference type="InterPro" id="IPR007379">
    <property type="entry name" value="Tim44-like_dom"/>
</dbReference>
<dbReference type="SUPFAM" id="SSF54427">
    <property type="entry name" value="NTF2-like"/>
    <property type="match status" value="1"/>
</dbReference>
<keyword evidence="9 13" id="KW-0811">Translocation</keyword>
<feature type="domain" description="Tim44-like" evidence="15">
    <location>
        <begin position="300"/>
        <end position="453"/>
    </location>
</feature>
<keyword evidence="14" id="KW-0175">Coiled coil</keyword>
<organism evidence="16">
    <name type="scientific">Phaffia rhodozyma</name>
    <name type="common">Yeast</name>
    <name type="synonym">Xanthophyllomyces dendrorhous</name>
    <dbReference type="NCBI Taxonomy" id="264483"/>
    <lineage>
        <taxon>Eukaryota</taxon>
        <taxon>Fungi</taxon>
        <taxon>Dikarya</taxon>
        <taxon>Basidiomycota</taxon>
        <taxon>Agaricomycotina</taxon>
        <taxon>Tremellomycetes</taxon>
        <taxon>Cystofilobasidiales</taxon>
        <taxon>Mrakiaceae</taxon>
        <taxon>Phaffia</taxon>
    </lineage>
</organism>
<dbReference type="Gene3D" id="3.10.450.240">
    <property type="match status" value="1"/>
</dbReference>
<dbReference type="GO" id="GO:0030150">
    <property type="term" value="P:protein import into mitochondrial matrix"/>
    <property type="evidence" value="ECO:0007669"/>
    <property type="project" value="InterPro"/>
</dbReference>
<feature type="coiled-coil region" evidence="14">
    <location>
        <begin position="68"/>
        <end position="98"/>
    </location>
</feature>
<sequence length="458" mass="51219">MRRSLPPRLPSLLRSTTPFVHRPSVRTTFPVASVARHTLHAHLGRAEFSTSRPHRDDNAPRSPFKVFVETLKAEIEKNRELQENVKQLQGDVGKMQDSESLKKAKDLYERARITSILKNNPKLQEAADEMKRTGVKVSDAVGEALRQVEESEFLRALAKAKNAVSSAAATATAPVRNTEAYKALAESVSEVFDDSSTLKYGGFMEKDIRRKRRQARLEKLGRAGMGVGSRVKVNEEAGNALVLSKDNVEPSKWDEVKANSSFFSYLGELKERYHESESPVISAIRTVTDKIGSLSEENEFAKVTRQMRTLDPSFDVEGFVRDLKEYIVPEVLDAYLGMDKEALKAWCGEASYSMLWATMEQYHKQGLVSESKVVTIQNVDVSTAKFLDNDVPAYLVAFSTQEIVLFRHTKTGEVLVGDPTRVESVAYAAVFARVEEELEDEITGGWKVLEIARRGATI</sequence>
<dbReference type="PANTHER" id="PTHR10721:SF1">
    <property type="entry name" value="MITOCHONDRIAL IMPORT INNER MEMBRANE TRANSLOCASE SUBUNIT TIM44"/>
    <property type="match status" value="1"/>
</dbReference>
<protein>
    <recommendedName>
        <fullName evidence="12 13">Mitochondrial import inner membrane translocase subunit TIM44</fullName>
    </recommendedName>
</protein>
<comment type="function">
    <text evidence="13">Essential component of the PAM complex, a complex required for the translocation of transit peptide-containing proteins from the inner membrane into the mitochondrial matrix in an ATP-dependent manner.</text>
</comment>
<dbReference type="PANTHER" id="PTHR10721">
    <property type="entry name" value="MITOCHONDRIAL IMPORT INNER MEMBRANE TRANSLOCASE SUBUNIT TIM44"/>
    <property type="match status" value="1"/>
</dbReference>
<evidence type="ECO:0000256" key="8">
    <source>
        <dbReference type="ARBA" id="ARBA00022946"/>
    </source>
</evidence>
<dbReference type="InterPro" id="IPR017303">
    <property type="entry name" value="Tim44"/>
</dbReference>
<evidence type="ECO:0000313" key="16">
    <source>
        <dbReference type="EMBL" id="CDZ98035.1"/>
    </source>
</evidence>
<evidence type="ECO:0000256" key="9">
    <source>
        <dbReference type="ARBA" id="ARBA00023010"/>
    </source>
</evidence>
<dbReference type="FunFam" id="3.10.450.240:FF:000002">
    <property type="entry name" value="Mitochondrial import inner membrane translocase subunit TIM44"/>
    <property type="match status" value="1"/>
</dbReference>
<keyword evidence="11 13" id="KW-0472">Membrane</keyword>
<dbReference type="EMBL" id="LN483273">
    <property type="protein sequence ID" value="CDZ98035.1"/>
    <property type="molecule type" value="Genomic_DNA"/>
</dbReference>
<keyword evidence="3 13" id="KW-0813">Transport</keyword>
<comment type="similarity">
    <text evidence="2 13">Belongs to the Tim44 family.</text>
</comment>
<proteinExistence type="inferred from homology"/>
<evidence type="ECO:0000256" key="3">
    <source>
        <dbReference type="ARBA" id="ARBA00022448"/>
    </source>
</evidence>
<dbReference type="GO" id="GO:0051087">
    <property type="term" value="F:protein-folding chaperone binding"/>
    <property type="evidence" value="ECO:0007669"/>
    <property type="project" value="InterPro"/>
</dbReference>
<keyword evidence="7 13" id="KW-0653">Protein transport</keyword>
<evidence type="ECO:0000256" key="11">
    <source>
        <dbReference type="ARBA" id="ARBA00023136"/>
    </source>
</evidence>
<reference evidence="16" key="1">
    <citation type="submission" date="2014-08" db="EMBL/GenBank/DDBJ databases">
        <authorList>
            <person name="Sharma Rahul"/>
            <person name="Thines Marco"/>
        </authorList>
    </citation>
    <scope>NUCLEOTIDE SEQUENCE</scope>
</reference>
<evidence type="ECO:0000256" key="2">
    <source>
        <dbReference type="ARBA" id="ARBA00009597"/>
    </source>
</evidence>
<dbReference type="GO" id="GO:0005524">
    <property type="term" value="F:ATP binding"/>
    <property type="evidence" value="ECO:0007669"/>
    <property type="project" value="UniProtKB-KW"/>
</dbReference>
<keyword evidence="4" id="KW-0547">Nucleotide-binding</keyword>
<evidence type="ECO:0000259" key="15">
    <source>
        <dbReference type="SMART" id="SM00978"/>
    </source>
</evidence>
<dbReference type="InterPro" id="IPR032710">
    <property type="entry name" value="NTF2-like_dom_sf"/>
</dbReference>
<dbReference type="Pfam" id="PF04280">
    <property type="entry name" value="Tim44"/>
    <property type="match status" value="1"/>
</dbReference>
<keyword evidence="5 13" id="KW-0999">Mitochondrion inner membrane</keyword>
<dbReference type="PIRSF" id="PIRSF037871">
    <property type="entry name" value="TIM44"/>
    <property type="match status" value="1"/>
</dbReference>
<evidence type="ECO:0000256" key="14">
    <source>
        <dbReference type="SAM" id="Coils"/>
    </source>
</evidence>
<evidence type="ECO:0000256" key="7">
    <source>
        <dbReference type="ARBA" id="ARBA00022927"/>
    </source>
</evidence>
<dbReference type="InterPro" id="IPR039544">
    <property type="entry name" value="Tim44-like"/>
</dbReference>
<keyword evidence="6" id="KW-0067">ATP-binding</keyword>
<evidence type="ECO:0000256" key="5">
    <source>
        <dbReference type="ARBA" id="ARBA00022792"/>
    </source>
</evidence>
<keyword evidence="10 13" id="KW-0496">Mitochondrion</keyword>
<accession>A0A0F7SI19</accession>
<dbReference type="SMART" id="SM00978">
    <property type="entry name" value="Tim44"/>
    <property type="match status" value="1"/>
</dbReference>
<keyword evidence="8" id="KW-0809">Transit peptide</keyword>
<evidence type="ECO:0000256" key="4">
    <source>
        <dbReference type="ARBA" id="ARBA00022741"/>
    </source>
</evidence>
<evidence type="ECO:0000256" key="10">
    <source>
        <dbReference type="ARBA" id="ARBA00023128"/>
    </source>
</evidence>
<evidence type="ECO:0000256" key="6">
    <source>
        <dbReference type="ARBA" id="ARBA00022840"/>
    </source>
</evidence>
<dbReference type="AlphaFoldDB" id="A0A0F7SI19"/>
<evidence type="ECO:0000256" key="13">
    <source>
        <dbReference type="PIRNR" id="PIRNR037871"/>
    </source>
</evidence>
<comment type="subcellular location">
    <subcellularLocation>
        <location evidence="1">Mitochondrion inner membrane</location>
        <topology evidence="1">Peripheral membrane protein</topology>
    </subcellularLocation>
</comment>
<dbReference type="GO" id="GO:0005743">
    <property type="term" value="C:mitochondrial inner membrane"/>
    <property type="evidence" value="ECO:0007669"/>
    <property type="project" value="UniProtKB-SubCell"/>
</dbReference>
<evidence type="ECO:0000256" key="12">
    <source>
        <dbReference type="ARBA" id="ARBA00074309"/>
    </source>
</evidence>
<name>A0A0F7SI19_PHARH</name>
<evidence type="ECO:0000256" key="1">
    <source>
        <dbReference type="ARBA" id="ARBA00004637"/>
    </source>
</evidence>